<dbReference type="EMBL" id="SDKK01000013">
    <property type="protein sequence ID" value="TYC55280.1"/>
    <property type="molecule type" value="Genomic_DNA"/>
</dbReference>
<evidence type="ECO:0000256" key="3">
    <source>
        <dbReference type="SAM" id="MobiDB-lite"/>
    </source>
</evidence>
<dbReference type="SUPFAM" id="SSF53756">
    <property type="entry name" value="UDP-Glycosyltransferase/glycogen phosphorylase"/>
    <property type="match status" value="1"/>
</dbReference>
<keyword evidence="7" id="KW-1185">Reference proteome</keyword>
<dbReference type="InterPro" id="IPR028098">
    <property type="entry name" value="Glyco_trans_4-like_N"/>
</dbReference>
<organism evidence="6 7">
    <name type="scientific">Zoogloea oleivorans</name>
    <dbReference type="NCBI Taxonomy" id="1552750"/>
    <lineage>
        <taxon>Bacteria</taxon>
        <taxon>Pseudomonadati</taxon>
        <taxon>Pseudomonadota</taxon>
        <taxon>Betaproteobacteria</taxon>
        <taxon>Rhodocyclales</taxon>
        <taxon>Zoogloeaceae</taxon>
        <taxon>Zoogloea</taxon>
    </lineage>
</organism>
<dbReference type="GO" id="GO:0016757">
    <property type="term" value="F:glycosyltransferase activity"/>
    <property type="evidence" value="ECO:0007669"/>
    <property type="project" value="UniProtKB-KW"/>
</dbReference>
<name>A0A6C2CLM9_9RHOO</name>
<evidence type="ECO:0000256" key="2">
    <source>
        <dbReference type="ARBA" id="ARBA00022679"/>
    </source>
</evidence>
<feature type="domain" description="Glycosyltransferase subfamily 4-like N-terminal" evidence="5">
    <location>
        <begin position="60"/>
        <end position="208"/>
    </location>
</feature>
<dbReference type="Proteomes" id="UP000389128">
    <property type="component" value="Unassembled WGS sequence"/>
</dbReference>
<evidence type="ECO:0000313" key="6">
    <source>
        <dbReference type="EMBL" id="TYC55280.1"/>
    </source>
</evidence>
<dbReference type="PANTHER" id="PTHR12526">
    <property type="entry name" value="GLYCOSYLTRANSFERASE"/>
    <property type="match status" value="1"/>
</dbReference>
<dbReference type="Pfam" id="PF00534">
    <property type="entry name" value="Glycos_transf_1"/>
    <property type="match status" value="1"/>
</dbReference>
<dbReference type="OrthoDB" id="267270at2"/>
<protein>
    <submittedName>
        <fullName evidence="6">Glycosyltransferase</fullName>
    </submittedName>
</protein>
<dbReference type="AlphaFoldDB" id="A0A6C2CLM9"/>
<reference evidence="6 7" key="1">
    <citation type="submission" date="2019-01" db="EMBL/GenBank/DDBJ databases">
        <title>Zoogloea oleivorans genome sequencing and assembly.</title>
        <authorList>
            <person name="Tancsics A."/>
            <person name="Farkas M."/>
            <person name="Kriszt B."/>
            <person name="Maroti G."/>
            <person name="Horvath B."/>
        </authorList>
    </citation>
    <scope>NUCLEOTIDE SEQUENCE [LARGE SCALE GENOMIC DNA]</scope>
    <source>
        <strain evidence="6 7">Buc</strain>
    </source>
</reference>
<dbReference type="InterPro" id="IPR001296">
    <property type="entry name" value="Glyco_trans_1"/>
</dbReference>
<keyword evidence="1" id="KW-0328">Glycosyltransferase</keyword>
<dbReference type="Gene3D" id="3.40.50.2000">
    <property type="entry name" value="Glycogen Phosphorylase B"/>
    <property type="match status" value="2"/>
</dbReference>
<evidence type="ECO:0000259" key="5">
    <source>
        <dbReference type="Pfam" id="PF13439"/>
    </source>
</evidence>
<dbReference type="PANTHER" id="PTHR12526:SF510">
    <property type="entry name" value="D-INOSITOL 3-PHOSPHATE GLYCOSYLTRANSFERASE"/>
    <property type="match status" value="1"/>
</dbReference>
<dbReference type="CDD" id="cd03801">
    <property type="entry name" value="GT4_PimA-like"/>
    <property type="match status" value="1"/>
</dbReference>
<comment type="caution">
    <text evidence="6">The sequence shown here is derived from an EMBL/GenBank/DDBJ whole genome shotgun (WGS) entry which is preliminary data.</text>
</comment>
<dbReference type="Pfam" id="PF13439">
    <property type="entry name" value="Glyco_transf_4"/>
    <property type="match status" value="1"/>
</dbReference>
<evidence type="ECO:0000313" key="7">
    <source>
        <dbReference type="Proteomes" id="UP000389128"/>
    </source>
</evidence>
<feature type="domain" description="Glycosyl transferase family 1" evidence="4">
    <location>
        <begin position="218"/>
        <end position="366"/>
    </location>
</feature>
<sequence>MAPGRRQKTGPSSAAKLHGWPTSRSTTEPPPPASFPMITNTERRAFPVIEITNEMPLNRMGGVGTVIENLISGFAAEGVDALWFVIDHAYPPAEVDEILRRFHPVVVGSAEELRHFTAPLLHVHTYKPNPALDAVLARHRVVCTIHSLLALEERTNGVGLGGARAWQEHLISLSARVVVLSEAEHRHYRALGYRQRNPAVKVIPNGVACAAPFRPVRGKAVLGYCGRLVPRKHPEYVQLLLGEAHFATRRVLVAGRGFSPYARNLLHAHGLAERVSFLGWCAGARLEAFFEAIDVLAVPSSYEPFGLVALEAAARGIPVVCTRTDGLHEVLGPHAFYCADGTYDAFRAAMHDWDDASPDELRARCVAARQRYEAHFTDRVMARRYRHLFAELAG</sequence>
<gene>
    <name evidence="6" type="ORF">ETQ85_14795</name>
</gene>
<evidence type="ECO:0000259" key="4">
    <source>
        <dbReference type="Pfam" id="PF00534"/>
    </source>
</evidence>
<feature type="region of interest" description="Disordered" evidence="3">
    <location>
        <begin position="1"/>
        <end position="39"/>
    </location>
</feature>
<keyword evidence="2 6" id="KW-0808">Transferase</keyword>
<proteinExistence type="predicted"/>
<evidence type="ECO:0000256" key="1">
    <source>
        <dbReference type="ARBA" id="ARBA00022676"/>
    </source>
</evidence>
<accession>A0A6C2CLM9</accession>